<protein>
    <submittedName>
        <fullName evidence="1">Uncharacterized protein</fullName>
    </submittedName>
</protein>
<gene>
    <name evidence="1" type="ORF">A2Y67_03760</name>
</gene>
<evidence type="ECO:0000313" key="1">
    <source>
        <dbReference type="EMBL" id="OGY42813.1"/>
    </source>
</evidence>
<comment type="caution">
    <text evidence="1">The sequence shown here is derived from an EMBL/GenBank/DDBJ whole genome shotgun (WGS) entry which is preliminary data.</text>
</comment>
<sequence length="217" mass="25351">MLFLYLNPFYSRLKKKSRANRQRVFRFESLTKLIKSVKLDHKLMGSLPFRGRQIQTMGKREEAMEYVLYYWKNGKKVQLDGIYDQGRVGQVVILANVSYGENPDLGKRPLAAYPQPTFFVIKVVGRDDADVHFYTLVDPDCKEVLCGNSDWSNLYDAREWGEWQKQHHEEKMKRKDGRIAHLESQVDLLRSILIQQGVKLITPEQAEVIRGLFGKKE</sequence>
<proteinExistence type="predicted"/>
<accession>A0A1G1XRW0</accession>
<organism evidence="1 2">
    <name type="scientific">Candidatus Buchananbacteria bacterium RBG_13_39_9</name>
    <dbReference type="NCBI Taxonomy" id="1797531"/>
    <lineage>
        <taxon>Bacteria</taxon>
        <taxon>Candidatus Buchananiibacteriota</taxon>
    </lineage>
</organism>
<dbReference type="Proteomes" id="UP000176260">
    <property type="component" value="Unassembled WGS sequence"/>
</dbReference>
<dbReference type="AlphaFoldDB" id="A0A1G1XRW0"/>
<name>A0A1G1XRW0_9BACT</name>
<evidence type="ECO:0000313" key="2">
    <source>
        <dbReference type="Proteomes" id="UP000176260"/>
    </source>
</evidence>
<reference evidence="1 2" key="1">
    <citation type="journal article" date="2016" name="Nat. Commun.">
        <title>Thousands of microbial genomes shed light on interconnected biogeochemical processes in an aquifer system.</title>
        <authorList>
            <person name="Anantharaman K."/>
            <person name="Brown C.T."/>
            <person name="Hug L.A."/>
            <person name="Sharon I."/>
            <person name="Castelle C.J."/>
            <person name="Probst A.J."/>
            <person name="Thomas B.C."/>
            <person name="Singh A."/>
            <person name="Wilkins M.J."/>
            <person name="Karaoz U."/>
            <person name="Brodie E.L."/>
            <person name="Williams K.H."/>
            <person name="Hubbard S.S."/>
            <person name="Banfield J.F."/>
        </authorList>
    </citation>
    <scope>NUCLEOTIDE SEQUENCE [LARGE SCALE GENOMIC DNA]</scope>
</reference>
<dbReference type="EMBL" id="MHIA01000006">
    <property type="protein sequence ID" value="OGY42813.1"/>
    <property type="molecule type" value="Genomic_DNA"/>
</dbReference>